<protein>
    <submittedName>
        <fullName evidence="2">Protein phosphatase inhibitor</fullName>
    </submittedName>
</protein>
<dbReference type="AlphaFoldDB" id="W7TFT3"/>
<sequence length="302" mass="33563">MFYYFGYLALCIVRCVILINGLKSNLLRCYCRTLRLRETDIFICLRRTVMSASGCRQEDDASRRGVRWDEETIAEHDKLRGTRQKIDEPPTPYHMSYEPADAEDDNMKLDGTGEGEDDKPPGNKGSPVTRNRVSRSNSVSSAPGTPSQIAKKSQPGYLAENWQELTTALEQAAQNREALRQARGSSSAVSDAGGKGDGQSPSMSRSGSGSSQRSGKDRSASFSSDSGHDRASDDKLMKSPQHAAFAKKRMSHYDEYKRLQEWRKAHEGEEEKDEEEEEEKGKGHEGTGKGKNQAEAEKTAEK</sequence>
<evidence type="ECO:0000313" key="2">
    <source>
        <dbReference type="EMBL" id="EWM22368.1"/>
    </source>
</evidence>
<evidence type="ECO:0000313" key="3">
    <source>
        <dbReference type="Proteomes" id="UP000019335"/>
    </source>
</evidence>
<feature type="compositionally biased region" description="Basic and acidic residues" evidence="1">
    <location>
        <begin position="77"/>
        <end position="88"/>
    </location>
</feature>
<dbReference type="OrthoDB" id="551302at2759"/>
<organism evidence="2 3">
    <name type="scientific">Nannochloropsis gaditana</name>
    <dbReference type="NCBI Taxonomy" id="72520"/>
    <lineage>
        <taxon>Eukaryota</taxon>
        <taxon>Sar</taxon>
        <taxon>Stramenopiles</taxon>
        <taxon>Ochrophyta</taxon>
        <taxon>Eustigmatophyceae</taxon>
        <taxon>Eustigmatales</taxon>
        <taxon>Monodopsidaceae</taxon>
        <taxon>Nannochloropsis</taxon>
    </lineage>
</organism>
<dbReference type="PANTHER" id="PTHR12398:SF20">
    <property type="entry name" value="PROTEIN PHOSPHATASE 1 REGULATORY INHIBITOR SUBUNIT 2"/>
    <property type="match status" value="1"/>
</dbReference>
<proteinExistence type="predicted"/>
<dbReference type="GO" id="GO:0004864">
    <property type="term" value="F:protein phosphatase inhibitor activity"/>
    <property type="evidence" value="ECO:0007669"/>
    <property type="project" value="InterPro"/>
</dbReference>
<accession>W7TFT3</accession>
<feature type="compositionally biased region" description="Polar residues" evidence="1">
    <location>
        <begin position="142"/>
        <end position="151"/>
    </location>
</feature>
<dbReference type="EMBL" id="AZIL01002196">
    <property type="protein sequence ID" value="EWM22368.1"/>
    <property type="molecule type" value="Genomic_DNA"/>
</dbReference>
<feature type="compositionally biased region" description="Basic and acidic residues" evidence="1">
    <location>
        <begin position="279"/>
        <end position="302"/>
    </location>
</feature>
<feature type="region of interest" description="Disordered" evidence="1">
    <location>
        <begin position="77"/>
        <end position="156"/>
    </location>
</feature>
<keyword evidence="3" id="KW-1185">Reference proteome</keyword>
<gene>
    <name evidence="2" type="ORF">Naga_100066g2</name>
</gene>
<dbReference type="GO" id="GO:0009966">
    <property type="term" value="P:regulation of signal transduction"/>
    <property type="evidence" value="ECO:0007669"/>
    <property type="project" value="InterPro"/>
</dbReference>
<comment type="caution">
    <text evidence="2">The sequence shown here is derived from an EMBL/GenBank/DDBJ whole genome shotgun (WGS) entry which is preliminary data.</text>
</comment>
<feature type="region of interest" description="Disordered" evidence="1">
    <location>
        <begin position="168"/>
        <end position="251"/>
    </location>
</feature>
<dbReference type="InterPro" id="IPR007062">
    <property type="entry name" value="PPI-2"/>
</dbReference>
<dbReference type="Pfam" id="PF04979">
    <property type="entry name" value="IPP-2"/>
    <property type="match status" value="1"/>
</dbReference>
<name>W7TFT3_9STRA</name>
<feature type="compositionally biased region" description="Basic and acidic residues" evidence="1">
    <location>
        <begin position="226"/>
        <end position="237"/>
    </location>
</feature>
<reference evidence="2 3" key="1">
    <citation type="journal article" date="2014" name="Mol. Plant">
        <title>Chromosome Scale Genome Assembly and Transcriptome Profiling of Nannochloropsis gaditana in Nitrogen Depletion.</title>
        <authorList>
            <person name="Corteggiani Carpinelli E."/>
            <person name="Telatin A."/>
            <person name="Vitulo N."/>
            <person name="Forcato C."/>
            <person name="D'Angelo M."/>
            <person name="Schiavon R."/>
            <person name="Vezzi A."/>
            <person name="Giacometti G.M."/>
            <person name="Morosinotto T."/>
            <person name="Valle G."/>
        </authorList>
    </citation>
    <scope>NUCLEOTIDE SEQUENCE [LARGE SCALE GENOMIC DNA]</scope>
    <source>
        <strain evidence="2 3">B-31</strain>
    </source>
</reference>
<feature type="compositionally biased region" description="Low complexity" evidence="1">
    <location>
        <begin position="200"/>
        <end position="213"/>
    </location>
</feature>
<feature type="region of interest" description="Disordered" evidence="1">
    <location>
        <begin position="264"/>
        <end position="302"/>
    </location>
</feature>
<feature type="compositionally biased region" description="Low complexity" evidence="1">
    <location>
        <begin position="130"/>
        <end position="141"/>
    </location>
</feature>
<evidence type="ECO:0000256" key="1">
    <source>
        <dbReference type="SAM" id="MobiDB-lite"/>
    </source>
</evidence>
<dbReference type="PANTHER" id="PTHR12398">
    <property type="entry name" value="PROTEIN PHOSPHATASE INHIBITOR"/>
    <property type="match status" value="1"/>
</dbReference>
<dbReference type="Proteomes" id="UP000019335">
    <property type="component" value="Unassembled WGS sequence"/>
</dbReference>